<dbReference type="Gene3D" id="3.10.450.30">
    <property type="entry name" value="Microbial ribonucleases"/>
    <property type="match status" value="1"/>
</dbReference>
<dbReference type="InterPro" id="IPR016191">
    <property type="entry name" value="Ribonuclease/ribotoxin"/>
</dbReference>
<keyword evidence="5" id="KW-1185">Reference proteome</keyword>
<dbReference type="EMBL" id="BAAAFO010000001">
    <property type="protein sequence ID" value="GAA0240648.1"/>
    <property type="molecule type" value="Genomic_DNA"/>
</dbReference>
<evidence type="ECO:0000313" key="4">
    <source>
        <dbReference type="EMBL" id="GAA0240648.1"/>
    </source>
</evidence>
<gene>
    <name evidence="4" type="ORF">GCM10009126_02840</name>
</gene>
<keyword evidence="2" id="KW-0378">Hydrolase</keyword>
<evidence type="ECO:0000313" key="5">
    <source>
        <dbReference type="Proteomes" id="UP001500657"/>
    </source>
</evidence>
<dbReference type="RefSeq" id="WP_343879443.1">
    <property type="nucleotide sequence ID" value="NZ_BAAAFO010000001.1"/>
</dbReference>
<feature type="chain" id="PRO_5047080750" evidence="3">
    <location>
        <begin position="22"/>
        <end position="140"/>
    </location>
</feature>
<feature type="signal peptide" evidence="3">
    <location>
        <begin position="1"/>
        <end position="21"/>
    </location>
</feature>
<dbReference type="InterPro" id="IPR000026">
    <property type="entry name" value="N1-like"/>
</dbReference>
<name>A0ABN0U6X2_9GAMM</name>
<evidence type="ECO:0000256" key="2">
    <source>
        <dbReference type="ARBA" id="ARBA00022801"/>
    </source>
</evidence>
<evidence type="ECO:0000256" key="1">
    <source>
        <dbReference type="ARBA" id="ARBA00022722"/>
    </source>
</evidence>
<keyword evidence="3" id="KW-0732">Signal</keyword>
<evidence type="ECO:0000256" key="3">
    <source>
        <dbReference type="SAM" id="SignalP"/>
    </source>
</evidence>
<protein>
    <submittedName>
        <fullName evidence="4">Ribonuclease</fullName>
    </submittedName>
</protein>
<keyword evidence="1" id="KW-0540">Nuclease</keyword>
<reference evidence="4 5" key="1">
    <citation type="journal article" date="2019" name="Int. J. Syst. Evol. Microbiol.">
        <title>The Global Catalogue of Microorganisms (GCM) 10K type strain sequencing project: providing services to taxonomists for standard genome sequencing and annotation.</title>
        <authorList>
            <consortium name="The Broad Institute Genomics Platform"/>
            <consortium name="The Broad Institute Genome Sequencing Center for Infectious Disease"/>
            <person name="Wu L."/>
            <person name="Ma J."/>
        </authorList>
    </citation>
    <scope>NUCLEOTIDE SEQUENCE [LARGE SCALE GENOMIC DNA]</scope>
    <source>
        <strain evidence="4 5">JCM 16242</strain>
    </source>
</reference>
<dbReference type="Proteomes" id="UP001500657">
    <property type="component" value="Unassembled WGS sequence"/>
</dbReference>
<dbReference type="SUPFAM" id="SSF53933">
    <property type="entry name" value="Microbial ribonucleases"/>
    <property type="match status" value="1"/>
</dbReference>
<dbReference type="Pfam" id="PF00545">
    <property type="entry name" value="Ribonuclease"/>
    <property type="match status" value="1"/>
</dbReference>
<proteinExistence type="predicted"/>
<accession>A0ABN0U6X2</accession>
<comment type="caution">
    <text evidence="4">The sequence shown here is derived from an EMBL/GenBank/DDBJ whole genome shotgun (WGS) entry which is preliminary data.</text>
</comment>
<organism evidence="4 5">
    <name type="scientific">Rhodanobacter caeni</name>
    <dbReference type="NCBI Taxonomy" id="657654"/>
    <lineage>
        <taxon>Bacteria</taxon>
        <taxon>Pseudomonadati</taxon>
        <taxon>Pseudomonadota</taxon>
        <taxon>Gammaproteobacteria</taxon>
        <taxon>Lysobacterales</taxon>
        <taxon>Rhodanobacteraceae</taxon>
        <taxon>Rhodanobacter</taxon>
    </lineage>
</organism>
<sequence length="140" mass="15492">MRRFPPLILLAALAVALVVWRQPPSTPHGPVASWPATTTAVDRTTAASTLPAFLPPEAGDTLRRIASGGPFVHAQDGAVFGNYERRLPSQPRGYYHEYTVETPGARNRGARRIVTGGTPPQVYYYTGDHYRSFRRFAVQR</sequence>